<evidence type="ECO:0000313" key="2">
    <source>
        <dbReference type="EMBL" id="GBP55796.1"/>
    </source>
</evidence>
<dbReference type="OrthoDB" id="7456469at2759"/>
<reference evidence="2 3" key="1">
    <citation type="journal article" date="2019" name="Commun. Biol.">
        <title>The bagworm genome reveals a unique fibroin gene that provides high tensile strength.</title>
        <authorList>
            <person name="Kono N."/>
            <person name="Nakamura H."/>
            <person name="Ohtoshi R."/>
            <person name="Tomita M."/>
            <person name="Numata K."/>
            <person name="Arakawa K."/>
        </authorList>
    </citation>
    <scope>NUCLEOTIDE SEQUENCE [LARGE SCALE GENOMIC DNA]</scope>
</reference>
<protein>
    <submittedName>
        <fullName evidence="2">Uncharacterized protein</fullName>
    </submittedName>
</protein>
<accession>A0A4C1WW93</accession>
<comment type="caution">
    <text evidence="2">The sequence shown here is derived from an EMBL/GenBank/DDBJ whole genome shotgun (WGS) entry which is preliminary data.</text>
</comment>
<evidence type="ECO:0000313" key="3">
    <source>
        <dbReference type="Proteomes" id="UP000299102"/>
    </source>
</evidence>
<sequence length="218" mass="25122">MEKAVESHVLLSRFYADALQPIEKRTFVCFVRVSSESGVKRGMHVMYPERPAQYRSSQHQSSQQHQQQQPECRPASPSRHQPAKKRRVLSPQPPPAHRHPPPQPHPAHRPANDYADKMSWTTRAVKRHYTYGDRCTIVGNMKSDRVCPVLNYKADDFLEADRTVRLPFHNRTVSTRKRTSARRLPNRIVCRPYLVSVEMCARTSAHLPDTTANKVPNN</sequence>
<evidence type="ECO:0000256" key="1">
    <source>
        <dbReference type="SAM" id="MobiDB-lite"/>
    </source>
</evidence>
<feature type="region of interest" description="Disordered" evidence="1">
    <location>
        <begin position="52"/>
        <end position="113"/>
    </location>
</feature>
<dbReference type="Proteomes" id="UP000299102">
    <property type="component" value="Unassembled WGS sequence"/>
</dbReference>
<dbReference type="EMBL" id="BGZK01000678">
    <property type="protein sequence ID" value="GBP55796.1"/>
    <property type="molecule type" value="Genomic_DNA"/>
</dbReference>
<feature type="compositionally biased region" description="Low complexity" evidence="1">
    <location>
        <begin position="56"/>
        <end position="69"/>
    </location>
</feature>
<feature type="compositionally biased region" description="Pro residues" evidence="1">
    <location>
        <begin position="91"/>
        <end position="105"/>
    </location>
</feature>
<gene>
    <name evidence="2" type="ORF">EVAR_50212_1</name>
</gene>
<name>A0A4C1WW93_EUMVA</name>
<keyword evidence="3" id="KW-1185">Reference proteome</keyword>
<proteinExistence type="predicted"/>
<dbReference type="AlphaFoldDB" id="A0A4C1WW93"/>
<organism evidence="2 3">
    <name type="scientific">Eumeta variegata</name>
    <name type="common">Bagworm moth</name>
    <name type="synonym">Eumeta japonica</name>
    <dbReference type="NCBI Taxonomy" id="151549"/>
    <lineage>
        <taxon>Eukaryota</taxon>
        <taxon>Metazoa</taxon>
        <taxon>Ecdysozoa</taxon>
        <taxon>Arthropoda</taxon>
        <taxon>Hexapoda</taxon>
        <taxon>Insecta</taxon>
        <taxon>Pterygota</taxon>
        <taxon>Neoptera</taxon>
        <taxon>Endopterygota</taxon>
        <taxon>Lepidoptera</taxon>
        <taxon>Glossata</taxon>
        <taxon>Ditrysia</taxon>
        <taxon>Tineoidea</taxon>
        <taxon>Psychidae</taxon>
        <taxon>Oiketicinae</taxon>
        <taxon>Eumeta</taxon>
    </lineage>
</organism>